<keyword evidence="5" id="KW-0234">DNA repair</keyword>
<keyword evidence="6" id="KW-1133">Transmembrane helix</keyword>
<dbReference type="Proteomes" id="UP000283850">
    <property type="component" value="Unassembled WGS sequence"/>
</dbReference>
<dbReference type="RefSeq" id="WP_118420917.1">
    <property type="nucleotide sequence ID" value="NZ_QRZF01000002.1"/>
</dbReference>
<dbReference type="GO" id="GO:0006307">
    <property type="term" value="P:DNA alkylation repair"/>
    <property type="evidence" value="ECO:0007669"/>
    <property type="project" value="TreeGrafter"/>
</dbReference>
<evidence type="ECO:0000256" key="6">
    <source>
        <dbReference type="SAM" id="Phobius"/>
    </source>
</evidence>
<dbReference type="SUPFAM" id="SSF48150">
    <property type="entry name" value="DNA-glycosylase"/>
    <property type="match status" value="1"/>
</dbReference>
<dbReference type="FunFam" id="1.10.340.30:FF:000004">
    <property type="entry name" value="DNA-3-methyladenine glycosylase II"/>
    <property type="match status" value="1"/>
</dbReference>
<dbReference type="InterPro" id="IPR051912">
    <property type="entry name" value="Alkylbase_DNA_Glycosylase/TA"/>
</dbReference>
<dbReference type="GO" id="GO:0032131">
    <property type="term" value="F:alkylated DNA binding"/>
    <property type="evidence" value="ECO:0007669"/>
    <property type="project" value="TreeGrafter"/>
</dbReference>
<dbReference type="PANTHER" id="PTHR43003:SF5">
    <property type="entry name" value="DNA-3-METHYLADENINE GLYCOSYLASE"/>
    <property type="match status" value="1"/>
</dbReference>
<evidence type="ECO:0000256" key="3">
    <source>
        <dbReference type="ARBA" id="ARBA00012000"/>
    </source>
</evidence>
<keyword evidence="6" id="KW-0812">Transmembrane</keyword>
<dbReference type="Pfam" id="PF00730">
    <property type="entry name" value="HhH-GPD"/>
    <property type="match status" value="1"/>
</dbReference>
<name>A0A412YIM8_9BACE</name>
<dbReference type="Gene3D" id="1.10.340.30">
    <property type="entry name" value="Hypothetical protein, domain 2"/>
    <property type="match status" value="1"/>
</dbReference>
<dbReference type="GO" id="GO:0043916">
    <property type="term" value="F:DNA-7-methylguanine glycosylase activity"/>
    <property type="evidence" value="ECO:0007669"/>
    <property type="project" value="TreeGrafter"/>
</dbReference>
<accession>A0A412YIM8</accession>
<reference evidence="8 9" key="1">
    <citation type="submission" date="2018-08" db="EMBL/GenBank/DDBJ databases">
        <title>A genome reference for cultivated species of the human gut microbiota.</title>
        <authorList>
            <person name="Zou Y."/>
            <person name="Xue W."/>
            <person name="Luo G."/>
        </authorList>
    </citation>
    <scope>NUCLEOTIDE SEQUENCE [LARGE SCALE GENOMIC DNA]</scope>
    <source>
        <strain evidence="8 9">AF14-32</strain>
    </source>
</reference>
<protein>
    <recommendedName>
        <fullName evidence="3">DNA-3-methyladenine glycosylase II</fullName>
        <ecNumber evidence="3">3.2.2.21</ecNumber>
    </recommendedName>
</protein>
<evidence type="ECO:0000313" key="9">
    <source>
        <dbReference type="Proteomes" id="UP000283850"/>
    </source>
</evidence>
<keyword evidence="4" id="KW-0227">DNA damage</keyword>
<gene>
    <name evidence="8" type="ORF">DWW10_04280</name>
</gene>
<dbReference type="CDD" id="cd00056">
    <property type="entry name" value="ENDO3c"/>
    <property type="match status" value="1"/>
</dbReference>
<dbReference type="PANTHER" id="PTHR43003">
    <property type="entry name" value="DNA-3-METHYLADENINE GLYCOSYLASE"/>
    <property type="match status" value="1"/>
</dbReference>
<dbReference type="GO" id="GO:0005737">
    <property type="term" value="C:cytoplasm"/>
    <property type="evidence" value="ECO:0007669"/>
    <property type="project" value="TreeGrafter"/>
</dbReference>
<comment type="caution">
    <text evidence="8">The sequence shown here is derived from an EMBL/GenBank/DDBJ whole genome shotgun (WGS) entry which is preliminary data.</text>
</comment>
<dbReference type="GO" id="GO:0006285">
    <property type="term" value="P:base-excision repair, AP site formation"/>
    <property type="evidence" value="ECO:0007669"/>
    <property type="project" value="TreeGrafter"/>
</dbReference>
<comment type="similarity">
    <text evidence="2">Belongs to the alkylbase DNA glycosidase AlkA family.</text>
</comment>
<dbReference type="GO" id="GO:0032993">
    <property type="term" value="C:protein-DNA complex"/>
    <property type="evidence" value="ECO:0007669"/>
    <property type="project" value="TreeGrafter"/>
</dbReference>
<keyword evidence="6" id="KW-0472">Membrane</keyword>
<dbReference type="Gene3D" id="1.10.1670.40">
    <property type="match status" value="1"/>
</dbReference>
<feature type="transmembrane region" description="Helical" evidence="6">
    <location>
        <begin position="186"/>
        <end position="205"/>
    </location>
</feature>
<dbReference type="EC" id="3.2.2.21" evidence="3"/>
<dbReference type="InterPro" id="IPR011257">
    <property type="entry name" value="DNA_glycosylase"/>
</dbReference>
<feature type="domain" description="HhH-GPD" evidence="7">
    <location>
        <begin position="47"/>
        <end position="173"/>
    </location>
</feature>
<comment type="catalytic activity">
    <reaction evidence="1">
        <text>Hydrolysis of alkylated DNA, releasing 3-methyladenine, 3-methylguanine, 7-methylguanine and 7-methyladenine.</text>
        <dbReference type="EC" id="3.2.2.21"/>
    </reaction>
</comment>
<evidence type="ECO:0000256" key="4">
    <source>
        <dbReference type="ARBA" id="ARBA00022763"/>
    </source>
</evidence>
<dbReference type="AlphaFoldDB" id="A0A412YIM8"/>
<dbReference type="EMBL" id="QRZF01000002">
    <property type="protein sequence ID" value="RGV57269.1"/>
    <property type="molecule type" value="Genomic_DNA"/>
</dbReference>
<evidence type="ECO:0000256" key="5">
    <source>
        <dbReference type="ARBA" id="ARBA00023204"/>
    </source>
</evidence>
<evidence type="ECO:0000256" key="1">
    <source>
        <dbReference type="ARBA" id="ARBA00000086"/>
    </source>
</evidence>
<sequence length="230" mass="26224">MTDRNIFIYGETEVSYLKKRDKKLAEVLEKVGPIEREVIPDLFAALVNSIIGQQISTKAHKTIWKKMVTVLGEITPQVIDSLSDEELQQFGITFKKAAYIKSAAQKVLSGELDIESLRAMSDEEVCAKLVELDGIGIWTAEMLMLFSMQRRNILSFGDLALVRGMRMVYHHKVINRQLFDRYKKRFSPYASVASLYFWAVAGGAIEGMKDYAPTNNKYDENRRKDKSGKK</sequence>
<dbReference type="InterPro" id="IPR003265">
    <property type="entry name" value="HhH-GPD_domain"/>
</dbReference>
<dbReference type="GO" id="GO:0008725">
    <property type="term" value="F:DNA-3-methyladenine glycosylase activity"/>
    <property type="evidence" value="ECO:0007669"/>
    <property type="project" value="TreeGrafter"/>
</dbReference>
<proteinExistence type="inferred from homology"/>
<evidence type="ECO:0000259" key="7">
    <source>
        <dbReference type="Pfam" id="PF00730"/>
    </source>
</evidence>
<evidence type="ECO:0000256" key="2">
    <source>
        <dbReference type="ARBA" id="ARBA00010817"/>
    </source>
</evidence>
<evidence type="ECO:0000313" key="8">
    <source>
        <dbReference type="EMBL" id="RGV57269.1"/>
    </source>
</evidence>
<organism evidence="8 9">
    <name type="scientific">Bacteroides intestinalis</name>
    <dbReference type="NCBI Taxonomy" id="329854"/>
    <lineage>
        <taxon>Bacteria</taxon>
        <taxon>Pseudomonadati</taxon>
        <taxon>Bacteroidota</taxon>
        <taxon>Bacteroidia</taxon>
        <taxon>Bacteroidales</taxon>
        <taxon>Bacteroidaceae</taxon>
        <taxon>Bacteroides</taxon>
    </lineage>
</organism>